<dbReference type="Gene3D" id="3.40.50.620">
    <property type="entry name" value="HUPs"/>
    <property type="match status" value="2"/>
</dbReference>
<reference evidence="13 14" key="1">
    <citation type="submission" date="2018-05" db="EMBL/GenBank/DDBJ databases">
        <title>Draft genome of Methanospirillum stamsii Pt1.</title>
        <authorList>
            <person name="Dueholm M.S."/>
            <person name="Nielsen P.H."/>
            <person name="Bakmann L.F."/>
            <person name="Otzen D.E."/>
        </authorList>
    </citation>
    <scope>NUCLEOTIDE SEQUENCE [LARGE SCALE GENOMIC DNA]</scope>
    <source>
        <strain evidence="13 14">Pt1</strain>
    </source>
</reference>
<dbReference type="Pfam" id="PF19302">
    <property type="entry name" value="DUF5915"/>
    <property type="match status" value="1"/>
</dbReference>
<dbReference type="CDD" id="cd07961">
    <property type="entry name" value="Anticodon_Ia_Ile_ABEc"/>
    <property type="match status" value="1"/>
</dbReference>
<name>A0A2V2NI59_9EURY</name>
<dbReference type="HAMAP" id="MF_02003">
    <property type="entry name" value="Ile_tRNA_synth_type2"/>
    <property type="match status" value="1"/>
</dbReference>
<dbReference type="GO" id="GO:0005737">
    <property type="term" value="C:cytoplasm"/>
    <property type="evidence" value="ECO:0007669"/>
    <property type="project" value="UniProtKB-SubCell"/>
</dbReference>
<dbReference type="GO" id="GO:0005524">
    <property type="term" value="F:ATP binding"/>
    <property type="evidence" value="ECO:0007669"/>
    <property type="project" value="UniProtKB-UniRule"/>
</dbReference>
<comment type="caution">
    <text evidence="13">The sequence shown here is derived from an EMBL/GenBank/DDBJ whole genome shotgun (WGS) entry which is preliminary data.</text>
</comment>
<keyword evidence="2 10" id="KW-0436">Ligase</keyword>
<evidence type="ECO:0000256" key="6">
    <source>
        <dbReference type="ARBA" id="ARBA00022840"/>
    </source>
</evidence>
<sequence>MQEVTSSFTPRDIENSVQKFWNKEDIYARVKDQNRNGKTWFFVDGPPYTTGHIHLGTAWNKILKDSILRFNRMHGLNVIDRAGYDMHGLPIEVRVEHELGFENKKDIESYGIGAFIEKCKSFALSHKDIMSDQFRSLGIWMNFDDPYQTVMPEYIEAAWWTLKQAHEKGLLERGHRVVNWCPRCETAIADSEVEYWDEKDPSIFVKFPIHGLENEYLVIWTTTPWTLPANVAVAVDKDFIYARVEAVKDGNKEILWIAKDLVESVLKRGKYQNFSILSEKSGSDLSGTKYSSPLAHLIPRQKEIDHKVVIAGFVEMDNTGMVHIAPGHGWDDYLLGVEKGLDIFCPVDGAGYYNKEGGVYEGLFVRDANDKILEDLGSHLLGRMKITHRYGHCWRCKTPIIYRATEQWFISVPKMKEKMLSEIKATSWYPEWAGSARFYDFVSDARDWCISRQRYWGIPIPVWQCSSCGASRVFGTVAELNEAAGSNLTDPHRPYVDEISVPCSCGGSMKRVEDIFDVWFDSAMASWATLGFPRNDALFHEMWPADFITEGQDQTRGWFYSQLGASTIAFNRSPYKSVLMHGFALDADGRKMSKSLGNVVTPEEVIEKFGVDVLRLYILSSNAPWEDLKFNWDGVSTVNRTMNILWNVYRFPLPYMILDGFSPAQSSDGIYDDEYIVRSYREMPEIDRWIISRINSITRQISADMGEYQLHRVTRQLMNFILEDLSRWYVQIVRPRMWLEEDSPDKKFAYETIAYCLRTLCRLLAPFAPHITEAMYENLRLSADPVSVHMLAWPAGDIRLIDENLERRMDVVRSFDEAVANARQAGKRKLRWPVENVIVVTSSESVTEAFSSMEELAKDRANARNIEVIQGSWDRMRYNAEPIMKKIGPSFGKKGPVVKSLIETADGSALRKQLEESGSVTLSDGTEEFVLTAEHMTFSQHLPERIFGAEMPDASVYVDITLTQDIEAEGYSREIIRRLQEMRKQLDLNVEDNILIDAVIGDEHLRELLSTSWQDLIKQEVRGKILKIHESVSGRDGSVLFQLDRDWDIEGVNVTLGISLAG</sequence>
<evidence type="ECO:0000313" key="13">
    <source>
        <dbReference type="EMBL" id="PWR75023.1"/>
    </source>
</evidence>
<keyword evidence="1 10" id="KW-0963">Cytoplasm</keyword>
<keyword evidence="14" id="KW-1185">Reference proteome</keyword>
<gene>
    <name evidence="10" type="primary">ileS</name>
    <name evidence="13" type="ORF">DLD82_07320</name>
</gene>
<evidence type="ECO:0000256" key="5">
    <source>
        <dbReference type="ARBA" id="ARBA00022833"/>
    </source>
</evidence>
<dbReference type="NCBIfam" id="TIGR00392">
    <property type="entry name" value="ileS"/>
    <property type="match status" value="1"/>
</dbReference>
<keyword evidence="4 10" id="KW-0547">Nucleotide-binding</keyword>
<dbReference type="Proteomes" id="UP000245934">
    <property type="component" value="Unassembled WGS sequence"/>
</dbReference>
<proteinExistence type="inferred from homology"/>
<keyword evidence="5 10" id="KW-0862">Zinc</keyword>
<dbReference type="PANTHER" id="PTHR42780:SF1">
    <property type="entry name" value="ISOLEUCINE--TRNA LIGASE, CYTOPLASMIC"/>
    <property type="match status" value="1"/>
</dbReference>
<evidence type="ECO:0000256" key="10">
    <source>
        <dbReference type="HAMAP-Rule" id="MF_02003"/>
    </source>
</evidence>
<dbReference type="GO" id="GO:0008270">
    <property type="term" value="F:zinc ion binding"/>
    <property type="evidence" value="ECO:0007669"/>
    <property type="project" value="UniProtKB-UniRule"/>
</dbReference>
<dbReference type="GeneID" id="97611094"/>
<evidence type="ECO:0000313" key="14">
    <source>
        <dbReference type="Proteomes" id="UP000245934"/>
    </source>
</evidence>
<dbReference type="CDD" id="cd00818">
    <property type="entry name" value="IleRS_core"/>
    <property type="match status" value="1"/>
</dbReference>
<dbReference type="RefSeq" id="WP_109940454.1">
    <property type="nucleotide sequence ID" value="NZ_CP176366.1"/>
</dbReference>
<dbReference type="InterPro" id="IPR013155">
    <property type="entry name" value="M/V/L/I-tRNA-synth_anticd-bd"/>
</dbReference>
<dbReference type="GO" id="GO:0002161">
    <property type="term" value="F:aminoacyl-tRNA deacylase activity"/>
    <property type="evidence" value="ECO:0007669"/>
    <property type="project" value="InterPro"/>
</dbReference>
<evidence type="ECO:0000256" key="2">
    <source>
        <dbReference type="ARBA" id="ARBA00022598"/>
    </source>
</evidence>
<accession>A0A2V2NI59</accession>
<dbReference type="InterPro" id="IPR001412">
    <property type="entry name" value="aa-tRNA-synth_I_CS"/>
</dbReference>
<evidence type="ECO:0000256" key="9">
    <source>
        <dbReference type="ARBA" id="ARBA00048359"/>
    </source>
</evidence>
<dbReference type="GO" id="GO:0000049">
    <property type="term" value="F:tRNA binding"/>
    <property type="evidence" value="ECO:0007669"/>
    <property type="project" value="InterPro"/>
</dbReference>
<dbReference type="Pfam" id="PF00133">
    <property type="entry name" value="tRNA-synt_1"/>
    <property type="match status" value="1"/>
</dbReference>
<dbReference type="Gene3D" id="3.90.740.10">
    <property type="entry name" value="Valyl/Leucyl/Isoleucyl-tRNA synthetase, editing domain"/>
    <property type="match status" value="1"/>
</dbReference>
<dbReference type="Pfam" id="PF08264">
    <property type="entry name" value="Anticodon_1"/>
    <property type="match status" value="1"/>
</dbReference>
<dbReference type="InterPro" id="IPR002300">
    <property type="entry name" value="aa-tRNA-synth_Ia"/>
</dbReference>
<dbReference type="SUPFAM" id="SSF52374">
    <property type="entry name" value="Nucleotidylyl transferase"/>
    <property type="match status" value="1"/>
</dbReference>
<evidence type="ECO:0000256" key="3">
    <source>
        <dbReference type="ARBA" id="ARBA00022723"/>
    </source>
</evidence>
<dbReference type="OrthoDB" id="30823at2157"/>
<keyword evidence="8 10" id="KW-0030">Aminoacyl-tRNA synthetase</keyword>
<comment type="similarity">
    <text evidence="10">Belongs to the class-I aminoacyl-tRNA synthetase family. IleS type 2 subfamily.</text>
</comment>
<keyword evidence="3 10" id="KW-0479">Metal-binding</keyword>
<evidence type="ECO:0000256" key="4">
    <source>
        <dbReference type="ARBA" id="ARBA00022741"/>
    </source>
</evidence>
<dbReference type="FunFam" id="3.40.50.620:FF:000286">
    <property type="entry name" value="Isoleucine--tRNA ligase"/>
    <property type="match status" value="1"/>
</dbReference>
<evidence type="ECO:0000256" key="7">
    <source>
        <dbReference type="ARBA" id="ARBA00022917"/>
    </source>
</evidence>
<comment type="catalytic activity">
    <reaction evidence="9 10">
        <text>tRNA(Ile) + L-isoleucine + ATP = L-isoleucyl-tRNA(Ile) + AMP + diphosphate</text>
        <dbReference type="Rhea" id="RHEA:11060"/>
        <dbReference type="Rhea" id="RHEA-COMP:9666"/>
        <dbReference type="Rhea" id="RHEA-COMP:9695"/>
        <dbReference type="ChEBI" id="CHEBI:30616"/>
        <dbReference type="ChEBI" id="CHEBI:33019"/>
        <dbReference type="ChEBI" id="CHEBI:58045"/>
        <dbReference type="ChEBI" id="CHEBI:78442"/>
        <dbReference type="ChEBI" id="CHEBI:78528"/>
        <dbReference type="ChEBI" id="CHEBI:456215"/>
        <dbReference type="EC" id="6.1.1.5"/>
    </reaction>
</comment>
<dbReference type="Gene3D" id="1.10.730.10">
    <property type="entry name" value="Isoleucyl-tRNA Synthetase, Domain 1"/>
    <property type="match status" value="1"/>
</dbReference>
<dbReference type="SUPFAM" id="SSF50677">
    <property type="entry name" value="ValRS/IleRS/LeuRS editing domain"/>
    <property type="match status" value="1"/>
</dbReference>
<dbReference type="GO" id="GO:0006428">
    <property type="term" value="P:isoleucyl-tRNA aminoacylation"/>
    <property type="evidence" value="ECO:0007669"/>
    <property type="project" value="UniProtKB-UniRule"/>
</dbReference>
<protein>
    <recommendedName>
        <fullName evidence="10">Isoleucine--tRNA ligase</fullName>
        <ecNumber evidence="10">6.1.1.5</ecNumber>
    </recommendedName>
    <alternativeName>
        <fullName evidence="10">Isoleucyl-tRNA synthetase</fullName>
        <shortName evidence="10">IleRS</shortName>
    </alternativeName>
</protein>
<feature type="domain" description="Methionyl/Valyl/Leucyl/Isoleucyl-tRNA synthetase anticodon-binding" evidence="12">
    <location>
        <begin position="687"/>
        <end position="837"/>
    </location>
</feature>
<comment type="subcellular location">
    <subcellularLocation>
        <location evidence="10">Cytoplasm</location>
    </subcellularLocation>
</comment>
<comment type="domain">
    <text evidence="10">IleRS has two distinct active sites: one for aminoacylation and one for editing. The misactivated valine is translocated from the active site to the editing site, which sterically excludes the correctly activated isoleucine. The single editing site contains two valyl binding pockets, one specific for each substrate (Val-AMP or Val-tRNA(Ile)).</text>
</comment>
<organism evidence="13 14">
    <name type="scientific">Methanospirillum stamsii</name>
    <dbReference type="NCBI Taxonomy" id="1277351"/>
    <lineage>
        <taxon>Archaea</taxon>
        <taxon>Methanobacteriati</taxon>
        <taxon>Methanobacteriota</taxon>
        <taxon>Stenosarchaea group</taxon>
        <taxon>Methanomicrobia</taxon>
        <taxon>Methanomicrobiales</taxon>
        <taxon>Methanospirillaceae</taxon>
        <taxon>Methanospirillum</taxon>
    </lineage>
</organism>
<evidence type="ECO:0000256" key="1">
    <source>
        <dbReference type="ARBA" id="ARBA00022490"/>
    </source>
</evidence>
<keyword evidence="7 10" id="KW-0648">Protein biosynthesis</keyword>
<evidence type="ECO:0000256" key="8">
    <source>
        <dbReference type="ARBA" id="ARBA00023146"/>
    </source>
</evidence>
<dbReference type="PROSITE" id="PS00178">
    <property type="entry name" value="AA_TRNA_LIGASE_I"/>
    <property type="match status" value="1"/>
</dbReference>
<comment type="function">
    <text evidence="10">Catalyzes the attachment of isoleucine to tRNA(Ile). As IleRS can inadvertently accommodate and process structurally similar amino acids such as valine, to avoid such errors it has two additional distinct tRNA(Ile)-dependent editing activities. One activity is designated as 'pretransfer' editing and involves the hydrolysis of activated Val-AMP. The other activity is designated 'posttransfer' editing and involves deacylation of mischarged Val-tRNA(Ile).</text>
</comment>
<dbReference type="PRINTS" id="PR00984">
    <property type="entry name" value="TRNASYNTHILE"/>
</dbReference>
<keyword evidence="6 10" id="KW-0067">ATP-binding</keyword>
<dbReference type="SUPFAM" id="SSF47323">
    <property type="entry name" value="Anticodon-binding domain of a subclass of class I aminoacyl-tRNA synthetases"/>
    <property type="match status" value="1"/>
</dbReference>
<evidence type="ECO:0000259" key="12">
    <source>
        <dbReference type="Pfam" id="PF08264"/>
    </source>
</evidence>
<evidence type="ECO:0000259" key="11">
    <source>
        <dbReference type="Pfam" id="PF00133"/>
    </source>
</evidence>
<comment type="subunit">
    <text evidence="10">Monomer.</text>
</comment>
<comment type="cofactor">
    <cofactor evidence="10">
        <name>Zn(2+)</name>
        <dbReference type="ChEBI" id="CHEBI:29105"/>
    </cofactor>
</comment>
<feature type="short sequence motif" description="'KMSKS' region" evidence="10">
    <location>
        <begin position="591"/>
        <end position="595"/>
    </location>
</feature>
<dbReference type="InterPro" id="IPR033709">
    <property type="entry name" value="Anticodon_Ile_ABEc"/>
</dbReference>
<dbReference type="InterPro" id="IPR009080">
    <property type="entry name" value="tRNAsynth_Ia_anticodon-bd"/>
</dbReference>
<dbReference type="InterPro" id="IPR009008">
    <property type="entry name" value="Val/Leu/Ile-tRNA-synth_edit"/>
</dbReference>
<dbReference type="EC" id="6.1.1.5" evidence="10"/>
<dbReference type="PANTHER" id="PTHR42780">
    <property type="entry name" value="SOLEUCYL-TRNA SYNTHETASE"/>
    <property type="match status" value="1"/>
</dbReference>
<dbReference type="InterPro" id="IPR023586">
    <property type="entry name" value="Ile-tRNA-ligase_type2"/>
</dbReference>
<feature type="binding site" evidence="10">
    <location>
        <position position="594"/>
    </location>
    <ligand>
        <name>ATP</name>
        <dbReference type="ChEBI" id="CHEBI:30616"/>
    </ligand>
</feature>
<dbReference type="InterPro" id="IPR002301">
    <property type="entry name" value="Ile-tRNA-ligase"/>
</dbReference>
<feature type="short sequence motif" description="'HIGH' region" evidence="10">
    <location>
        <begin position="47"/>
        <end position="57"/>
    </location>
</feature>
<feature type="domain" description="Aminoacyl-tRNA synthetase class Ia" evidence="11">
    <location>
        <begin position="17"/>
        <end position="623"/>
    </location>
</feature>
<dbReference type="GO" id="GO:0004822">
    <property type="term" value="F:isoleucine-tRNA ligase activity"/>
    <property type="evidence" value="ECO:0007669"/>
    <property type="project" value="UniProtKB-UniRule"/>
</dbReference>
<dbReference type="AlphaFoldDB" id="A0A2V2NI59"/>
<dbReference type="EMBL" id="QGMZ01000014">
    <property type="protein sequence ID" value="PWR75023.1"/>
    <property type="molecule type" value="Genomic_DNA"/>
</dbReference>
<dbReference type="InterPro" id="IPR014729">
    <property type="entry name" value="Rossmann-like_a/b/a_fold"/>
</dbReference>